<feature type="transmembrane region" description="Helical" evidence="2">
    <location>
        <begin position="63"/>
        <end position="82"/>
    </location>
</feature>
<feature type="region of interest" description="Disordered" evidence="1">
    <location>
        <begin position="186"/>
        <end position="211"/>
    </location>
</feature>
<sequence>MHNQQVTLKNPAPSHTRPRYRLILGAKAFVMLWLPPAIFNPAAQGRYMPAETVAVKPALHNEFRAMTSGLAAFSVATLLMLLQGSFGEPNQFTAIAAILFTAGVPISVSASTLSLFFSRRPHVPVWANSLLDTLMSLGWGGGIVGFGFLLFAKDGLLGKIFLGSIIFAFVAFCVIAYLVGEHDKKANSKETSSDGDIAPEIEDPAVEIREG</sequence>
<keyword evidence="4" id="KW-1185">Reference proteome</keyword>
<dbReference type="SUPFAM" id="SSF103473">
    <property type="entry name" value="MFS general substrate transporter"/>
    <property type="match status" value="1"/>
</dbReference>
<evidence type="ECO:0000256" key="1">
    <source>
        <dbReference type="SAM" id="MobiDB-lite"/>
    </source>
</evidence>
<gene>
    <name evidence="3" type="ORF">RYS15_17570</name>
</gene>
<evidence type="ECO:0000313" key="3">
    <source>
        <dbReference type="EMBL" id="MDV2080496.1"/>
    </source>
</evidence>
<protein>
    <submittedName>
        <fullName evidence="3">Uncharacterized protein</fullName>
    </submittedName>
</protein>
<feature type="transmembrane region" description="Helical" evidence="2">
    <location>
        <begin position="20"/>
        <end position="42"/>
    </location>
</feature>
<reference evidence="3 4" key="1">
    <citation type="submission" date="2023-10" db="EMBL/GenBank/DDBJ databases">
        <title>Characteristics and mechanism of a salt-tolerant marine origin heterotrophic nitrifying- aerobic denitrifying bacteria Marinobacter xestospongiae HN1.</title>
        <authorList>
            <person name="Qi R."/>
        </authorList>
    </citation>
    <scope>NUCLEOTIDE SEQUENCE [LARGE SCALE GENOMIC DNA]</scope>
    <source>
        <strain evidence="3 4">HN1</strain>
    </source>
</reference>
<proteinExistence type="predicted"/>
<keyword evidence="2" id="KW-1133">Transmembrane helix</keyword>
<dbReference type="EMBL" id="JAWIIJ010000015">
    <property type="protein sequence ID" value="MDV2080496.1"/>
    <property type="molecule type" value="Genomic_DNA"/>
</dbReference>
<feature type="transmembrane region" description="Helical" evidence="2">
    <location>
        <begin position="157"/>
        <end position="179"/>
    </location>
</feature>
<feature type="transmembrane region" description="Helical" evidence="2">
    <location>
        <begin position="129"/>
        <end position="151"/>
    </location>
</feature>
<feature type="transmembrane region" description="Helical" evidence="2">
    <location>
        <begin position="94"/>
        <end position="117"/>
    </location>
</feature>
<comment type="caution">
    <text evidence="3">The sequence shown here is derived from an EMBL/GenBank/DDBJ whole genome shotgun (WGS) entry which is preliminary data.</text>
</comment>
<name>A0ABU3W3D4_9GAMM</name>
<accession>A0ABU3W3D4</accession>
<dbReference type="Proteomes" id="UP001269819">
    <property type="component" value="Unassembled WGS sequence"/>
</dbReference>
<keyword evidence="2" id="KW-0472">Membrane</keyword>
<dbReference type="RefSeq" id="WP_316974900.1">
    <property type="nucleotide sequence ID" value="NZ_JAWIIJ010000015.1"/>
</dbReference>
<evidence type="ECO:0000256" key="2">
    <source>
        <dbReference type="SAM" id="Phobius"/>
    </source>
</evidence>
<dbReference type="InterPro" id="IPR036259">
    <property type="entry name" value="MFS_trans_sf"/>
</dbReference>
<evidence type="ECO:0000313" key="4">
    <source>
        <dbReference type="Proteomes" id="UP001269819"/>
    </source>
</evidence>
<keyword evidence="2" id="KW-0812">Transmembrane</keyword>
<organism evidence="3 4">
    <name type="scientific">Marinobacter xestospongiae</name>
    <dbReference type="NCBI Taxonomy" id="994319"/>
    <lineage>
        <taxon>Bacteria</taxon>
        <taxon>Pseudomonadati</taxon>
        <taxon>Pseudomonadota</taxon>
        <taxon>Gammaproteobacteria</taxon>
        <taxon>Pseudomonadales</taxon>
        <taxon>Marinobacteraceae</taxon>
        <taxon>Marinobacter</taxon>
    </lineage>
</organism>